<organism evidence="6 7">
    <name type="scientific">Xiphophorus couchianus</name>
    <name type="common">Monterrey platyfish</name>
    <dbReference type="NCBI Taxonomy" id="32473"/>
    <lineage>
        <taxon>Eukaryota</taxon>
        <taxon>Metazoa</taxon>
        <taxon>Chordata</taxon>
        <taxon>Craniata</taxon>
        <taxon>Vertebrata</taxon>
        <taxon>Euteleostomi</taxon>
        <taxon>Actinopterygii</taxon>
        <taxon>Neopterygii</taxon>
        <taxon>Teleostei</taxon>
        <taxon>Neoteleostei</taxon>
        <taxon>Acanthomorphata</taxon>
        <taxon>Ovalentaria</taxon>
        <taxon>Atherinomorphae</taxon>
        <taxon>Cyprinodontiformes</taxon>
        <taxon>Poeciliidae</taxon>
        <taxon>Poeciliinae</taxon>
        <taxon>Xiphophorus</taxon>
    </lineage>
</organism>
<dbReference type="Ensembl" id="ENSXCOT00000023563.1">
    <property type="protein sequence ID" value="ENSXCOP00000023284.1"/>
    <property type="gene ID" value="ENSXCOG00000017391.1"/>
</dbReference>
<dbReference type="PANTHER" id="PTHR13055">
    <property type="entry name" value="TUMOR ENDOTHELIAL MARKER 7 RELATED"/>
    <property type="match status" value="1"/>
</dbReference>
<evidence type="ECO:0008006" key="8">
    <source>
        <dbReference type="Google" id="ProtNLM"/>
    </source>
</evidence>
<dbReference type="InterPro" id="IPR031152">
    <property type="entry name" value="PLXDC"/>
</dbReference>
<dbReference type="Proteomes" id="UP000261380">
    <property type="component" value="Unplaced"/>
</dbReference>
<evidence type="ECO:0000256" key="5">
    <source>
        <dbReference type="ARBA" id="ARBA00022989"/>
    </source>
</evidence>
<comment type="subcellular location">
    <subcellularLocation>
        <location evidence="1">Membrane</location>
        <topology evidence="1">Single-pass type I membrane protein</topology>
    </subcellularLocation>
</comment>
<dbReference type="GeneTree" id="ENSGT00440000033408"/>
<reference evidence="6" key="1">
    <citation type="submission" date="2025-08" db="UniProtKB">
        <authorList>
            <consortium name="Ensembl"/>
        </authorList>
    </citation>
    <scope>IDENTIFICATION</scope>
</reference>
<evidence type="ECO:0000313" key="6">
    <source>
        <dbReference type="Ensembl" id="ENSXCOP00000023284.1"/>
    </source>
</evidence>
<proteinExistence type="inferred from homology"/>
<keyword evidence="5" id="KW-1133">Transmembrane helix</keyword>
<reference evidence="6" key="2">
    <citation type="submission" date="2025-09" db="UniProtKB">
        <authorList>
            <consortium name="Ensembl"/>
        </authorList>
    </citation>
    <scope>IDENTIFICATION</scope>
</reference>
<evidence type="ECO:0000256" key="3">
    <source>
        <dbReference type="ARBA" id="ARBA00022692"/>
    </source>
</evidence>
<keyword evidence="3" id="KW-0812">Transmembrane</keyword>
<comment type="similarity">
    <text evidence="2">Belongs to the plexin family.</text>
</comment>
<accession>A0A3B5MUV8</accession>
<keyword evidence="4" id="KW-0732">Signal</keyword>
<keyword evidence="7" id="KW-1185">Reference proteome</keyword>
<dbReference type="AlphaFoldDB" id="A0A3B5MUV8"/>
<evidence type="ECO:0000313" key="7">
    <source>
        <dbReference type="Proteomes" id="UP000261380"/>
    </source>
</evidence>
<name>A0A3B5MUV8_9TELE</name>
<keyword evidence="5" id="KW-0472">Membrane</keyword>
<dbReference type="PANTHER" id="PTHR13055:SF10">
    <property type="entry name" value="PLEXIN DOMAIN-CONTAINING PROTEIN 1"/>
    <property type="match status" value="1"/>
</dbReference>
<evidence type="ECO:0000256" key="4">
    <source>
        <dbReference type="ARBA" id="ARBA00022729"/>
    </source>
</evidence>
<dbReference type="GO" id="GO:0016020">
    <property type="term" value="C:membrane"/>
    <property type="evidence" value="ECO:0007669"/>
    <property type="project" value="UniProtKB-SubCell"/>
</dbReference>
<protein>
    <recommendedName>
        <fullName evidence="8">Plexin domain containing 1</fullName>
    </recommendedName>
</protein>
<evidence type="ECO:0000256" key="1">
    <source>
        <dbReference type="ARBA" id="ARBA00004479"/>
    </source>
</evidence>
<sequence>DQRTQDLWFDMTDVRHGQVRVHSILSNSYKQAVRVALSFDFPFYGHFLRQITIATGGFIFTGDVIHRMLTTTQYIAPLMANFDPSYSKDSTVQYLDNGEVFVVQWERVRLPGKESAGGFTFQAALYKTGRISFSYRDIPLTLDVIGSPEHPVKAGLSDAFMVMSSTSQSPGQDLLFIHITAQFDISKMNLLNGNTAISKNLSFFDKRFWLDDMVFLDHIEIVKADVLYVRSTSNSYLPKLAHIYFGGLK</sequence>
<evidence type="ECO:0000256" key="2">
    <source>
        <dbReference type="ARBA" id="ARBA00010297"/>
    </source>
</evidence>